<gene>
    <name evidence="2" type="ORF">EYF80_046754</name>
</gene>
<sequence>MSVYVNSPHLIAGGEKTSLRQCLSPGEQNDGDPFLSNHDTTFTPTSHCSTHWVEGILVLRPTHMWALWPLSVPSVRWGPGVIRRERESEQGPQSTVLQRSKGHIGLEGEVNKGGISLLS</sequence>
<protein>
    <submittedName>
        <fullName evidence="2">Uncharacterized protein</fullName>
    </submittedName>
</protein>
<feature type="region of interest" description="Disordered" evidence="1">
    <location>
        <begin position="84"/>
        <end position="103"/>
    </location>
</feature>
<keyword evidence="3" id="KW-1185">Reference proteome</keyword>
<reference evidence="2 3" key="1">
    <citation type="submission" date="2019-03" db="EMBL/GenBank/DDBJ databases">
        <title>First draft genome of Liparis tanakae, snailfish: a comprehensive survey of snailfish specific genes.</title>
        <authorList>
            <person name="Kim W."/>
            <person name="Song I."/>
            <person name="Jeong J.-H."/>
            <person name="Kim D."/>
            <person name="Kim S."/>
            <person name="Ryu S."/>
            <person name="Song J.Y."/>
            <person name="Lee S.K."/>
        </authorList>
    </citation>
    <scope>NUCLEOTIDE SEQUENCE [LARGE SCALE GENOMIC DNA]</scope>
    <source>
        <tissue evidence="2">Muscle</tissue>
    </source>
</reference>
<dbReference type="AlphaFoldDB" id="A0A4Z2FQP9"/>
<dbReference type="Proteomes" id="UP000314294">
    <property type="component" value="Unassembled WGS sequence"/>
</dbReference>
<organism evidence="2 3">
    <name type="scientific">Liparis tanakae</name>
    <name type="common">Tanaka's snailfish</name>
    <dbReference type="NCBI Taxonomy" id="230148"/>
    <lineage>
        <taxon>Eukaryota</taxon>
        <taxon>Metazoa</taxon>
        <taxon>Chordata</taxon>
        <taxon>Craniata</taxon>
        <taxon>Vertebrata</taxon>
        <taxon>Euteleostomi</taxon>
        <taxon>Actinopterygii</taxon>
        <taxon>Neopterygii</taxon>
        <taxon>Teleostei</taxon>
        <taxon>Neoteleostei</taxon>
        <taxon>Acanthomorphata</taxon>
        <taxon>Eupercaria</taxon>
        <taxon>Perciformes</taxon>
        <taxon>Cottioidei</taxon>
        <taxon>Cottales</taxon>
        <taxon>Liparidae</taxon>
        <taxon>Liparis</taxon>
    </lineage>
</organism>
<dbReference type="EMBL" id="SRLO01000994">
    <property type="protein sequence ID" value="TNN43044.1"/>
    <property type="molecule type" value="Genomic_DNA"/>
</dbReference>
<evidence type="ECO:0000313" key="2">
    <source>
        <dbReference type="EMBL" id="TNN43044.1"/>
    </source>
</evidence>
<proteinExistence type="predicted"/>
<evidence type="ECO:0000313" key="3">
    <source>
        <dbReference type="Proteomes" id="UP000314294"/>
    </source>
</evidence>
<comment type="caution">
    <text evidence="2">The sequence shown here is derived from an EMBL/GenBank/DDBJ whole genome shotgun (WGS) entry which is preliminary data.</text>
</comment>
<accession>A0A4Z2FQP9</accession>
<name>A0A4Z2FQP9_9TELE</name>
<evidence type="ECO:0000256" key="1">
    <source>
        <dbReference type="SAM" id="MobiDB-lite"/>
    </source>
</evidence>